<evidence type="ECO:0000256" key="3">
    <source>
        <dbReference type="ARBA" id="ARBA00022692"/>
    </source>
</evidence>
<feature type="transmembrane region" description="Helical" evidence="7">
    <location>
        <begin position="338"/>
        <end position="359"/>
    </location>
</feature>
<dbReference type="PANTHER" id="PTHR12778:SF10">
    <property type="entry name" value="MAJOR FACILITATOR SUPERFAMILY DOMAIN-CONTAINING PROTEIN 3"/>
    <property type="match status" value="1"/>
</dbReference>
<evidence type="ECO:0000256" key="1">
    <source>
        <dbReference type="ARBA" id="ARBA00004141"/>
    </source>
</evidence>
<reference evidence="9" key="1">
    <citation type="journal article" date="2018" name="J. Ind. Microbiol. Biotechnol.">
        <title>Genome mining reveals uncommon alkylpyrones as type III PKS products from myxobacteria.</title>
        <authorList>
            <person name="Hug J.J."/>
            <person name="Panter F."/>
            <person name="Krug D."/>
            <person name="Muller R."/>
        </authorList>
    </citation>
    <scope>NUCLEOTIDE SEQUENCE</scope>
    <source>
        <strain evidence="9">MSr9315</strain>
    </source>
</reference>
<dbReference type="PROSITE" id="PS50850">
    <property type="entry name" value="MFS"/>
    <property type="match status" value="1"/>
</dbReference>
<feature type="transmembrane region" description="Helical" evidence="7">
    <location>
        <begin position="213"/>
        <end position="232"/>
    </location>
</feature>
<protein>
    <submittedName>
        <fullName evidence="9">Membrane protein</fullName>
    </submittedName>
</protein>
<dbReference type="AlphaFoldDB" id="A0A3S7V082"/>
<feature type="compositionally biased region" description="Basic and acidic residues" evidence="6">
    <location>
        <begin position="31"/>
        <end position="49"/>
    </location>
</feature>
<evidence type="ECO:0000259" key="8">
    <source>
        <dbReference type="PROSITE" id="PS50850"/>
    </source>
</evidence>
<dbReference type="InterPro" id="IPR036259">
    <property type="entry name" value="MFS_trans_sf"/>
</dbReference>
<dbReference type="EMBL" id="MH908922">
    <property type="protein sequence ID" value="AYM54416.1"/>
    <property type="molecule type" value="Genomic_DNA"/>
</dbReference>
<dbReference type="GO" id="GO:0016020">
    <property type="term" value="C:membrane"/>
    <property type="evidence" value="ECO:0007669"/>
    <property type="project" value="UniProtKB-SubCell"/>
</dbReference>
<dbReference type="Pfam" id="PF07690">
    <property type="entry name" value="MFS_1"/>
    <property type="match status" value="1"/>
</dbReference>
<evidence type="ECO:0000256" key="2">
    <source>
        <dbReference type="ARBA" id="ARBA00022448"/>
    </source>
</evidence>
<proteinExistence type="predicted"/>
<feature type="domain" description="Major facilitator superfamily (MFS) profile" evidence="8">
    <location>
        <begin position="51"/>
        <end position="452"/>
    </location>
</feature>
<dbReference type="InterPro" id="IPR020846">
    <property type="entry name" value="MFS_dom"/>
</dbReference>
<dbReference type="Gene3D" id="1.20.1250.20">
    <property type="entry name" value="MFS general substrate transporter like domains"/>
    <property type="match status" value="1"/>
</dbReference>
<feature type="transmembrane region" description="Helical" evidence="7">
    <location>
        <begin position="146"/>
        <end position="165"/>
    </location>
</feature>
<keyword evidence="3 7" id="KW-0812">Transmembrane</keyword>
<evidence type="ECO:0000256" key="5">
    <source>
        <dbReference type="ARBA" id="ARBA00023136"/>
    </source>
</evidence>
<accession>A0A3S7V082</accession>
<organism evidence="9">
    <name type="scientific">Phaselicystis flava</name>
    <dbReference type="NCBI Taxonomy" id="525924"/>
    <lineage>
        <taxon>Bacteria</taxon>
        <taxon>Pseudomonadati</taxon>
        <taxon>Myxococcota</taxon>
        <taxon>Polyangia</taxon>
        <taxon>Polyangiales</taxon>
        <taxon>Phaselicystidaceae</taxon>
        <taxon>Phaselicystis</taxon>
    </lineage>
</organism>
<evidence type="ECO:0000256" key="6">
    <source>
        <dbReference type="SAM" id="MobiDB-lite"/>
    </source>
</evidence>
<feature type="transmembrane region" description="Helical" evidence="7">
    <location>
        <begin position="309"/>
        <end position="331"/>
    </location>
</feature>
<evidence type="ECO:0000313" key="9">
    <source>
        <dbReference type="EMBL" id="AYM54416.1"/>
    </source>
</evidence>
<dbReference type="InterPro" id="IPR004752">
    <property type="entry name" value="AmpG_permease/AT-1"/>
</dbReference>
<evidence type="ECO:0000256" key="7">
    <source>
        <dbReference type="SAM" id="Phobius"/>
    </source>
</evidence>
<feature type="transmembrane region" description="Helical" evidence="7">
    <location>
        <begin position="186"/>
        <end position="207"/>
    </location>
</feature>
<feature type="transmembrane region" description="Helical" evidence="7">
    <location>
        <begin position="272"/>
        <end position="297"/>
    </location>
</feature>
<keyword evidence="5 7" id="KW-0472">Membrane</keyword>
<comment type="subcellular location">
    <subcellularLocation>
        <location evidence="1">Membrane</location>
        <topology evidence="1">Multi-pass membrane protein</topology>
    </subcellularLocation>
</comment>
<evidence type="ECO:0000256" key="4">
    <source>
        <dbReference type="ARBA" id="ARBA00022989"/>
    </source>
</evidence>
<feature type="transmembrane region" description="Helical" evidence="7">
    <location>
        <begin position="120"/>
        <end position="140"/>
    </location>
</feature>
<feature type="transmembrane region" description="Helical" evidence="7">
    <location>
        <begin position="428"/>
        <end position="449"/>
    </location>
</feature>
<dbReference type="InterPro" id="IPR011701">
    <property type="entry name" value="MFS"/>
</dbReference>
<dbReference type="PANTHER" id="PTHR12778">
    <property type="entry name" value="SOLUTE CARRIER FAMILY 33 ACETYL-COA TRANSPORTER -RELATED"/>
    <property type="match status" value="1"/>
</dbReference>
<keyword evidence="2" id="KW-0813">Transport</keyword>
<feature type="transmembrane region" description="Helical" evidence="7">
    <location>
        <begin position="365"/>
        <end position="389"/>
    </location>
</feature>
<feature type="region of interest" description="Disordered" evidence="6">
    <location>
        <begin position="1"/>
        <end position="53"/>
    </location>
</feature>
<dbReference type="GO" id="GO:0022857">
    <property type="term" value="F:transmembrane transporter activity"/>
    <property type="evidence" value="ECO:0007669"/>
    <property type="project" value="InterPro"/>
</dbReference>
<dbReference type="SUPFAM" id="SSF103473">
    <property type="entry name" value="MFS general substrate transporter"/>
    <property type="match status" value="1"/>
</dbReference>
<feature type="compositionally biased region" description="Pro residues" evidence="6">
    <location>
        <begin position="1"/>
        <end position="10"/>
    </location>
</feature>
<name>A0A3S7V082_9BACT</name>
<feature type="transmembrane region" description="Helical" evidence="7">
    <location>
        <begin position="401"/>
        <end position="422"/>
    </location>
</feature>
<keyword evidence="4 7" id="KW-1133">Transmembrane helix</keyword>
<sequence length="452" mass="46593">MQAAAPPPSPEETRSGAPRPPEETAATSPHLDLDERYAPPRVEPGEGDRSAPAPATPWVVSTYFGQGLPYSIVHQTAAEFFTAMGASNTAVGLTSLYGGAWNLKFLWSPLVDLTGTPRRWLIATDALVALAVGALAIPAARADLGGVALALVAVSFLAATHDVAIDGFYMRALPKDRQASLSGLRVAAYRVAMLVGKGALVALAGLASWRACFLAAGGILGALALLHAWLLPAPRSEVEDARGPKPAAPEPRAVSIARFLGAFRSFLAQPRAAAIIAFILLFKAGDALMFAMSTPLLKQLGLDTTTRAFVSGTAGTIGGIVGSMAGGVLIARRGLARALVPIAILQSLAILLYAAIAAARPPLALIAAAVVTEQLVAGVGSAAFVVFLMRRCAGEYKASHFAIGTALMSLITTLAGPASGWLADQLGFTALFLIAWIASLPGVALARVVPKD</sequence>